<dbReference type="SMART" id="SM00530">
    <property type="entry name" value="HTH_XRE"/>
    <property type="match status" value="1"/>
</dbReference>
<evidence type="ECO:0000313" key="2">
    <source>
        <dbReference type="EMBL" id="SHM58990.1"/>
    </source>
</evidence>
<accession>A0A1M7K121</accession>
<protein>
    <submittedName>
        <fullName evidence="2">Helix-turn-helix</fullName>
    </submittedName>
</protein>
<dbReference type="Pfam" id="PF01381">
    <property type="entry name" value="HTH_3"/>
    <property type="match status" value="1"/>
</dbReference>
<dbReference type="GO" id="GO:0003677">
    <property type="term" value="F:DNA binding"/>
    <property type="evidence" value="ECO:0007669"/>
    <property type="project" value="InterPro"/>
</dbReference>
<organism evidence="2 3">
    <name type="scientific">Cyclobacterium lianum</name>
    <dbReference type="NCBI Taxonomy" id="388280"/>
    <lineage>
        <taxon>Bacteria</taxon>
        <taxon>Pseudomonadati</taxon>
        <taxon>Bacteroidota</taxon>
        <taxon>Cytophagia</taxon>
        <taxon>Cytophagales</taxon>
        <taxon>Cyclobacteriaceae</taxon>
        <taxon>Cyclobacterium</taxon>
    </lineage>
</organism>
<dbReference type="Proteomes" id="UP000184513">
    <property type="component" value="Unassembled WGS sequence"/>
</dbReference>
<keyword evidence="3" id="KW-1185">Reference proteome</keyword>
<name>A0A1M7K121_9BACT</name>
<feature type="domain" description="HTH cro/C1-type" evidence="1">
    <location>
        <begin position="74"/>
        <end position="117"/>
    </location>
</feature>
<proteinExistence type="predicted"/>
<dbReference type="STRING" id="388280.SAMN04488057_102247"/>
<dbReference type="SUPFAM" id="SSF47413">
    <property type="entry name" value="lambda repressor-like DNA-binding domains"/>
    <property type="match status" value="1"/>
</dbReference>
<reference evidence="2 3" key="1">
    <citation type="submission" date="2016-11" db="EMBL/GenBank/DDBJ databases">
        <authorList>
            <person name="Jaros S."/>
            <person name="Januszkiewicz K."/>
            <person name="Wedrychowicz H."/>
        </authorList>
    </citation>
    <scope>NUCLEOTIDE SEQUENCE [LARGE SCALE GENOMIC DNA]</scope>
    <source>
        <strain evidence="2 3">CGMCC 1.6102</strain>
    </source>
</reference>
<dbReference type="CDD" id="cd00093">
    <property type="entry name" value="HTH_XRE"/>
    <property type="match status" value="1"/>
</dbReference>
<gene>
    <name evidence="2" type="ORF">SAMN04488057_102247</name>
</gene>
<dbReference type="Gene3D" id="1.10.260.40">
    <property type="entry name" value="lambda repressor-like DNA-binding domains"/>
    <property type="match status" value="1"/>
</dbReference>
<evidence type="ECO:0000313" key="3">
    <source>
        <dbReference type="Proteomes" id="UP000184513"/>
    </source>
</evidence>
<dbReference type="InterPro" id="IPR001387">
    <property type="entry name" value="Cro/C1-type_HTH"/>
</dbReference>
<dbReference type="PROSITE" id="PS50943">
    <property type="entry name" value="HTH_CROC1"/>
    <property type="match status" value="1"/>
</dbReference>
<sequence length="131" mass="14835">MRGVSPEIFFVLPSRQKFGVKALTELSKKTKTMKNYKDLKTFDELIEFEHGKVGSASRIKYEESAQMFIVSEMLKAARKAANLTQEQLAEKAGTKKSYISKLENGKGNIQLSTLIRIFEQGLNKRIGLTFL</sequence>
<evidence type="ECO:0000259" key="1">
    <source>
        <dbReference type="PROSITE" id="PS50943"/>
    </source>
</evidence>
<dbReference type="AlphaFoldDB" id="A0A1M7K121"/>
<dbReference type="InterPro" id="IPR010982">
    <property type="entry name" value="Lambda_DNA-bd_dom_sf"/>
</dbReference>
<dbReference type="EMBL" id="FRCY01000002">
    <property type="protein sequence ID" value="SHM58990.1"/>
    <property type="molecule type" value="Genomic_DNA"/>
</dbReference>